<feature type="compositionally biased region" description="Polar residues" evidence="11">
    <location>
        <begin position="1807"/>
        <end position="1820"/>
    </location>
</feature>
<dbReference type="FunFam" id="2.60.40.10:FF:000873">
    <property type="entry name" value="Muscle M-line assembly protein unc-89"/>
    <property type="match status" value="1"/>
</dbReference>
<dbReference type="Pfam" id="PF00621">
    <property type="entry name" value="RhoGEF"/>
    <property type="match status" value="1"/>
</dbReference>
<dbReference type="PROSITE" id="PS50002">
    <property type="entry name" value="SH3"/>
    <property type="match status" value="1"/>
</dbReference>
<dbReference type="SMART" id="SM00060">
    <property type="entry name" value="FN3"/>
    <property type="match status" value="1"/>
</dbReference>
<dbReference type="SUPFAM" id="SSF48065">
    <property type="entry name" value="DBL homology domain (DH-domain)"/>
    <property type="match status" value="1"/>
</dbReference>
<feature type="domain" description="PH" evidence="13">
    <location>
        <begin position="1643"/>
        <end position="1752"/>
    </location>
</feature>
<feature type="domain" description="Ig-like" evidence="15">
    <location>
        <begin position="3418"/>
        <end position="3509"/>
    </location>
</feature>
<dbReference type="PROSITE" id="PS50010">
    <property type="entry name" value="DH_2"/>
    <property type="match status" value="1"/>
</dbReference>
<dbReference type="EMBL" id="CAXIEN010000280">
    <property type="protein sequence ID" value="CAL1291287.1"/>
    <property type="molecule type" value="Genomic_DNA"/>
</dbReference>
<dbReference type="InterPro" id="IPR013783">
    <property type="entry name" value="Ig-like_fold"/>
</dbReference>
<evidence type="ECO:0000256" key="5">
    <source>
        <dbReference type="ARBA" id="ARBA00022737"/>
    </source>
</evidence>
<feature type="compositionally biased region" description="Basic and acidic residues" evidence="11">
    <location>
        <begin position="2108"/>
        <end position="2125"/>
    </location>
</feature>
<feature type="compositionally biased region" description="Basic residues" evidence="11">
    <location>
        <begin position="4066"/>
        <end position="4077"/>
    </location>
</feature>
<dbReference type="GO" id="GO:0045989">
    <property type="term" value="P:positive regulation of striated muscle contraction"/>
    <property type="evidence" value="ECO:0007669"/>
    <property type="project" value="UniProtKB-ARBA"/>
</dbReference>
<dbReference type="SUPFAM" id="SSF48726">
    <property type="entry name" value="Immunoglobulin"/>
    <property type="match status" value="16"/>
</dbReference>
<dbReference type="InterPro" id="IPR036028">
    <property type="entry name" value="SH3-like_dom_sf"/>
</dbReference>
<feature type="domain" description="Ig-like" evidence="15">
    <location>
        <begin position="3753"/>
        <end position="3848"/>
    </location>
</feature>
<evidence type="ECO:0000259" key="14">
    <source>
        <dbReference type="PROSITE" id="PS50010"/>
    </source>
</evidence>
<feature type="domain" description="Ig-like" evidence="15">
    <location>
        <begin position="2835"/>
        <end position="2926"/>
    </location>
</feature>
<feature type="compositionally biased region" description="Polar residues" evidence="11">
    <location>
        <begin position="1316"/>
        <end position="1330"/>
    </location>
</feature>
<dbReference type="SUPFAM" id="SSF50044">
    <property type="entry name" value="SH3-domain"/>
    <property type="match status" value="1"/>
</dbReference>
<feature type="compositionally biased region" description="Basic and acidic residues" evidence="11">
    <location>
        <begin position="1784"/>
        <end position="1803"/>
    </location>
</feature>
<organism evidence="17 18">
    <name type="scientific">Larinioides sclopetarius</name>
    <dbReference type="NCBI Taxonomy" id="280406"/>
    <lineage>
        <taxon>Eukaryota</taxon>
        <taxon>Metazoa</taxon>
        <taxon>Ecdysozoa</taxon>
        <taxon>Arthropoda</taxon>
        <taxon>Chelicerata</taxon>
        <taxon>Arachnida</taxon>
        <taxon>Araneae</taxon>
        <taxon>Araneomorphae</taxon>
        <taxon>Entelegynae</taxon>
        <taxon>Araneoidea</taxon>
        <taxon>Araneidae</taxon>
        <taxon>Larinioides</taxon>
    </lineage>
</organism>
<evidence type="ECO:0000313" key="18">
    <source>
        <dbReference type="Proteomes" id="UP001497382"/>
    </source>
</evidence>
<feature type="domain" description="Ig-like" evidence="15">
    <location>
        <begin position="2363"/>
        <end position="2453"/>
    </location>
</feature>
<feature type="domain" description="Ig-like" evidence="15">
    <location>
        <begin position="3323"/>
        <end position="3411"/>
    </location>
</feature>
<evidence type="ECO:0000256" key="11">
    <source>
        <dbReference type="SAM" id="MobiDB-lite"/>
    </source>
</evidence>
<feature type="compositionally biased region" description="Basic and acidic residues" evidence="11">
    <location>
        <begin position="1881"/>
        <end position="1898"/>
    </location>
</feature>
<reference evidence="17 18" key="1">
    <citation type="submission" date="2024-04" db="EMBL/GenBank/DDBJ databases">
        <authorList>
            <person name="Rising A."/>
            <person name="Reimegard J."/>
            <person name="Sonavane S."/>
            <person name="Akerstrom W."/>
            <person name="Nylinder S."/>
            <person name="Hedman E."/>
            <person name="Kallberg Y."/>
        </authorList>
    </citation>
    <scope>NUCLEOTIDE SEQUENCE [LARGE SCALE GENOMIC DNA]</scope>
</reference>
<dbReference type="FunFam" id="1.20.900.10:FF:000033">
    <property type="entry name" value="Muscle M-line assembly protein unc-89-like Protein"/>
    <property type="match status" value="1"/>
</dbReference>
<comment type="similarity">
    <text evidence="2">Belongs to the protein kinase superfamily. CAMK Ser/Thr protein kinase family.</text>
</comment>
<feature type="domain" description="Ig-like" evidence="15">
    <location>
        <begin position="3031"/>
        <end position="3119"/>
    </location>
</feature>
<evidence type="ECO:0000259" key="16">
    <source>
        <dbReference type="PROSITE" id="PS50853"/>
    </source>
</evidence>
<dbReference type="FunFam" id="2.60.40.10:FF:000080">
    <property type="entry name" value="Myosin light chain kinase, smooth muscle"/>
    <property type="match status" value="1"/>
</dbReference>
<dbReference type="Gene3D" id="3.30.200.20">
    <property type="entry name" value="Phosphorylase Kinase, domain 1"/>
    <property type="match status" value="1"/>
</dbReference>
<dbReference type="PANTHER" id="PTHR47633">
    <property type="entry name" value="IMMUNOGLOBULIN"/>
    <property type="match status" value="1"/>
</dbReference>
<feature type="domain" description="Ig-like" evidence="15">
    <location>
        <begin position="2934"/>
        <end position="3023"/>
    </location>
</feature>
<dbReference type="InterPro" id="IPR011009">
    <property type="entry name" value="Kinase-like_dom_sf"/>
</dbReference>
<dbReference type="SMART" id="SM00325">
    <property type="entry name" value="RhoGEF"/>
    <property type="match status" value="1"/>
</dbReference>
<sequence>MDSNTRQRAPPLAAIYNLRRSCTMPFCRITGKSHSMDEHHYVPCLDDFPKLERHSGCRITEKNQYFKDYKFAYPILDLDGTARMVTEHDFHCRITSKYRAMAGHKYIYPVLGATTDKTVKDLVSVVEAESMRDVLIPREVEMIVKGGVEDVLKMREGEYLFIHSGEGTIIPAAMKEILGKRGVRQGRRHTLPAGLEGGAASDLEEFRRSLKIKMLSEIKNPPPEISDPPPVTDAFDKMQEEVEVLKDIRKSRPKRPGKHGHRVEEGGQKRIKTDDRLKEMAQKENVIQESKEEEVPPQKVSRLEKYKMQFSAFESNDSNNESGNRLTLVGAFDENDVVELDFGEPMSVEISHVELGKISTAVISDAANSSHLPSNAVSVSETLNSSILPKSVRGENDYKTESLSKSVVENSELSVSDKSDVLSEFKLIGVESDKLNNNFEALNSVASSLSNSLINETTSLFERKILDRESENNFLKEGDNIVLNKEDKKEMTQFKQRGYSQATENLVTDHINGKLNSDRVKVELNKIPIKGHETYLNEFQQEMMEVDEREKTEFPSVKKIVHVEKKILDDVIVNEPENSEHQPELIAPKKLSHVPQSNLSKNLMSELKSKLKKKVVDTEDDSTIPSEQKDYSSTSILDNKYSREKNELNFKEALDNKQTDHIDEKRNLTVDGTNSQSQTGPVSEMKADSLEARKMVLNDTKKTPIPTEPVSAMKQADVLNAQSTKKTNSLEAKNIVQNGTEKSPIQTETISTMTESDFLNAQTTKKTDPLEVKSIVLNGTEKAPIQTETGPAVKQADAKGIVLNGTKKASILTESVPAMKQVDAPDAQSSKKTASLDAKGIMLNNTEKSPNQSETVLKVKQADSIDFQSNLLNNLKNSPIHPETISSVKESESFDAKSTLLNGSKMSATHIEDITMMKQMDTVDAKKISLNDRKRTATQSETVSMMKQTKTVDAKRSLINDGGNSEEITKCRLEQADDLSCYETEHKDDKNSSRLLQDTNIRNLETFASENRDTANKFVESSYKKIKLEDDIIEAKLSQTVSQMKQTLLEDLSMSEKSQNIYFYSNRVSDIQAKDISINEASTNGSHYNEMNENLAHDTNNTNRDVNGIKSSTAETIDSKNLSLKFSIENQACDKETYSSSVNKTETNASFGASDIKSKNSQVGNISKTPLCLENEKNSSKDREQLKAVDEFHENGYCNEKVSRDSQLIDKASEFVFSQNKRAGVILNNQILDSISSEINNLSKLESKIDLSYSIQNKSESVFSKMSSNEKSKNLEMSHSEMKFDSLTESLMPIGPPNPFSTANSAPALSKPPGMQTEQPVAGKSSSQEAANIPLDTAADRNGEAETGITSGSTEGNEKQCQGIDVYVAIMDFRPMGSDEEAVAMKEGQRVEVIDASKPRRWLVRTVPMGEGESPQEGWVPACYLEKSTAFDTLSSYVVTEAEMDPKELEALQNREAIVKELVETEEDFAKDMQFVVENYYKQMDNPRLPKEFRDRKGSVFGNFKDICDFHNNVLMKGVNYHANQPTKLGKTFLRLERDFDMHANYCWNEARAQRLLQEGALRDFFDDHSKMLDDDKLLTDHLKLPIQRLNDYQLLLKELIKYSSRLGEDTTDLQKALDFIHSINTRTKDLQFIQVIEGCKGDLLKIGRILKHELFDVCEGSEVSASERYVFLFKGRVFVTEKRCTGDKEAYHVTNLFRLQDVDMIENVDGDALKIVFKSHKKSRLGFPLSLRARSPEQKAAWIKELQAANQVVEDLGDLEPRLEHPLVASDEQLAEKPNDAIEQLSEEKPAPPPLKRQDSVKKATKTPNSSEPQTPTDTDGTRPTLKKQESIKKSKRKPSDASPPETPTEILEKPPKLLRQDSKKGKTADSSAPETPTEASDKRPKLSRQDSKKSKVADSSAPDTPVESSEKPPPLSRQESKKSKASDTSAPETPVESSEKPPALSRQESKKSKASDTSAPETPVESSEKPPSLSRQESKKSKASDTSAPQTPVESSEKPPSLSRQESKKSKASDTSAPQTPVESSEKPPSLSRQESKKSKASDTSAPQTPVESSEKPPSLSRQESKKSKTSDTSAPETPLESTEKPPPLSRQESKKSEASAPETPTESKEPKLTRQDSKKSKASDTSAPETPTGTTATAPALTRQDSVKKKQSVTKKEAEKVAEEKEKPPLKKQESVKAEEDKKKPKQGEETCAVPTIIMSEDASGSEARMESIEFGEDSATLASESLRSNSVTPSGSDFDPMDKPRFSKTLRGVTCNLGETAVLECETEGSPVPSVTWLRDNQKLEKSARFETSSAGQKHSLTIREACPDDGGLYTVVALNSKGQASCSAPLNLKLSLLGLPKEDSRPTTPGGTVLPHAPVFKVKLNKETQLLEGTSVRFELVVRGNPEPEVKFLKDGKKLKVDDRVRVVYESKEVFELILDHVVAKDAGTYTIVATNAEGEDKTVGNLSVVKHKDVFKGLELEEVEREPTPRPKTPKFRWFKNGEYFEANERFQVIFNEEEDSLALMFQHVTPEDAGLYTCVASTSSGSKIACSAELTVQGVIRQVEAPSIKADLTDAEATEGGSAMLELKITGYPKPKVTWFHKGKEVSTGGRIRFLFADDETFTLVIKNVTKDDGGKYSVKAANEMGEAESTCNLTVRSAPSFLKGLKDMSVMADELLKFEVEIDGNPAPEVKWYKDGKPLAAGERIKIVDKAGKQSLEIPKCKPTDSGSYSCVISNDLGNQAEFSNVVVKASPTFVKGMENVEGLEGDTLKFNVEINGNPKPTIKWLKDGKELSIDGQRVKVTEEDTNVYTLTIQKATAADVGAYTCEIRNEHGLKASSGNLNIKMKPEFIKKLSDMEANEGDLGLIMNTTLKGYPPPSVKWYQGENSLENDKSFIITTENDGASHSLKVKKVNRSNAGKYTCEATNEMGQATTSGVLSVNVLVKKPEIEQELKPTQLVEGKPGKLVAKVSGEPKPKITWLKEGRPIALNGRFSMEEAGDGTVALLISNVTPDDAGLYSLVVTNDEGEATSQAPVSTIPPGKKPEFTKELEKVDLLEGQPLRLEAKVTGKPTSIKWQKDGEDVSDDGRVQLSESPDGTIALTIEKAKQSDAGKYTVIASNAEGKVRSAALVQVQEIKKPELEGTLTPLTIKDGETGELRVKASGIPKPTVTWLKDGKVLRPTNRVESIEEPDGTLALVIKNARPEDAGQYSVLVQNPLGEAKSAAPVVVEQAPTFQKPLEPVNVVEGYPAKLEAKLAGSPPPEIKWLKDGEEIIPDNLHIREVRSPDGTVALLIDDCKPEDAAKYSLVAKNPLGESSSSGKLGVAGKDSDAPPSKPCFVTPLPKLTVKEGEPIRFEAEISGNPLPDISWTVNDRPLTPADNTLITFDGEKAILEIRSSTPDHIGTYQCKLSNPFGEANSEGSVSVQEKSAPHFIQRLNDFNGYINQPLRLSCKVTGYPEPEVDWYFNGDLISAANPKYHLSKVGEMHTLAIPSCAVGDNGVYECKAKNPVGEDHTRAAVNISDKVEKGEPPFFLKKIGDNEVMEGMTAKFTACITGSPTPEVAWFKDGQPLDPSPRHKMELESTGILRLIVREVEECDYGEYSVTLSNCLGSATCSAKLCPDSLDPKYLTPIGDQFVDFDKFKKTGIPVPLSERPRIIRMDDTSLTLGWKPSVPTCPRVPVTYQLEMAKHPDGEWTPYKTGLKDTLCDVRDLRPGQDYKFQIRVENKHGVSDPSPYVTAHRSKIYEPPTPADFKPKDFEIEHLPFPRLAAAPQFVRKEEDVMYGVRGHPVTIEFWVYGQPEPKITWFKDESQIGKDRFDFLQDRNGKLCVFIGCMNDDFVGTYTCLAVNDEGEATMNIRLRIAEHPVFLERLDETTAMSRRSARMQCRVTGLPYPKIKWFRDWHPLYESERVKILWEEPDKCTLFISNLITRDNAFYSCTATNIAGTATSSASLNVEDSEDMFDYKTYCRPIPIRPRTKLFEDFYDIGDELGRGTQAITYHAVKRDTGDPYAAKSMHGKGKLKEFMRAEMDMMNQLCHPKLECRRDHLPLAEWYFAVPGRARPGDPDPGPAGQDQLYRGRLRGGQRRRQGLHVQAARLRPQGPPGRERRFTAQMVQVLPGQDERQREGPQQPGQTKRLSEEVERLDRVGREFGISAVRTTSRRPSGEIFIPLKCLVLNLASVMDHSLGPGSNASEKKLGVVGGCQLHQHQWKRKVARASEEVGLLPVGLRKYANASCRRFFRRRTLESCFHHPSKMIYPPGECYTPSSSPEPVELERSHLPERARHLPPAAA</sequence>
<feature type="compositionally biased region" description="Polar residues" evidence="11">
    <location>
        <begin position="2044"/>
        <end position="2054"/>
    </location>
</feature>
<feature type="compositionally biased region" description="Polar residues" evidence="11">
    <location>
        <begin position="1870"/>
        <end position="1880"/>
    </location>
</feature>
<evidence type="ECO:0000256" key="9">
    <source>
        <dbReference type="ARBA" id="ARBA00023319"/>
    </source>
</evidence>
<feature type="compositionally biased region" description="Basic and acidic residues" evidence="11">
    <location>
        <begin position="4261"/>
        <end position="4272"/>
    </location>
</feature>
<evidence type="ECO:0000259" key="12">
    <source>
        <dbReference type="PROSITE" id="PS50002"/>
    </source>
</evidence>
<dbReference type="InterPro" id="IPR007110">
    <property type="entry name" value="Ig-like_dom"/>
</dbReference>
<feature type="region of interest" description="Disordered" evidence="11">
    <location>
        <begin position="4047"/>
        <end position="4127"/>
    </location>
</feature>
<dbReference type="InterPro" id="IPR013098">
    <property type="entry name" value="Ig_I-set"/>
</dbReference>
<dbReference type="PROSITE" id="PS50853">
    <property type="entry name" value="FN3"/>
    <property type="match status" value="1"/>
</dbReference>
<keyword evidence="5" id="KW-0677">Repeat</keyword>
<dbReference type="InterPro" id="IPR011993">
    <property type="entry name" value="PH-like_dom_sf"/>
</dbReference>
<keyword evidence="7" id="KW-0067">ATP-binding</keyword>
<feature type="domain" description="Ig-like" evidence="15">
    <location>
        <begin position="3853"/>
        <end position="3942"/>
    </location>
</feature>
<feature type="compositionally biased region" description="Low complexity" evidence="11">
    <location>
        <begin position="2126"/>
        <end position="2145"/>
    </location>
</feature>
<feature type="compositionally biased region" description="Polar residues" evidence="11">
    <location>
        <begin position="623"/>
        <end position="637"/>
    </location>
</feature>
<dbReference type="GO" id="GO:0030154">
    <property type="term" value="P:cell differentiation"/>
    <property type="evidence" value="ECO:0007669"/>
    <property type="project" value="UniProtKB-ARBA"/>
</dbReference>
<accession>A0AAV2B5Y2</accession>
<dbReference type="CDD" id="cd00096">
    <property type="entry name" value="Ig"/>
    <property type="match status" value="1"/>
</dbReference>
<feature type="domain" description="DH" evidence="14">
    <location>
        <begin position="1454"/>
        <end position="1631"/>
    </location>
</feature>
<feature type="domain" description="Ig-like" evidence="15">
    <location>
        <begin position="3126"/>
        <end position="3217"/>
    </location>
</feature>
<feature type="compositionally biased region" description="Polar residues" evidence="11">
    <location>
        <begin position="2224"/>
        <end position="2239"/>
    </location>
</feature>
<keyword evidence="9" id="KW-0393">Immunoglobulin domain</keyword>
<dbReference type="PROSITE" id="PS50003">
    <property type="entry name" value="PH_DOMAIN"/>
    <property type="match status" value="1"/>
</dbReference>
<feature type="region of interest" description="Disordered" evidence="11">
    <location>
        <begin position="3303"/>
        <end position="3324"/>
    </location>
</feature>
<feature type="domain" description="Ig-like" evidence="15">
    <location>
        <begin position="2553"/>
        <end position="2642"/>
    </location>
</feature>
<dbReference type="Gene3D" id="2.60.40.10">
    <property type="entry name" value="Immunoglobulins"/>
    <property type="match status" value="17"/>
</dbReference>
<evidence type="ECO:0000259" key="15">
    <source>
        <dbReference type="PROSITE" id="PS50835"/>
    </source>
</evidence>
<comment type="caution">
    <text evidence="17">The sequence shown here is derived from an EMBL/GenBank/DDBJ whole genome shotgun (WGS) entry which is preliminary data.</text>
</comment>
<feature type="domain" description="Ig-like" evidence="15">
    <location>
        <begin position="2740"/>
        <end position="2830"/>
    </location>
</feature>
<evidence type="ECO:0000256" key="2">
    <source>
        <dbReference type="ARBA" id="ARBA00006692"/>
    </source>
</evidence>
<dbReference type="FunFam" id="2.60.40.10:FF:000032">
    <property type="entry name" value="palladin isoform X1"/>
    <property type="match status" value="1"/>
</dbReference>
<name>A0AAV2B5Y2_9ARAC</name>
<dbReference type="CDD" id="cd00063">
    <property type="entry name" value="FN3"/>
    <property type="match status" value="1"/>
</dbReference>
<dbReference type="InterPro" id="IPR035899">
    <property type="entry name" value="DBL_dom_sf"/>
</dbReference>
<feature type="domain" description="Ig-like" evidence="15">
    <location>
        <begin position="2477"/>
        <end position="2542"/>
    </location>
</feature>
<protein>
    <recommendedName>
        <fullName evidence="19">Obscurin</fullName>
    </recommendedName>
</protein>
<feature type="compositionally biased region" description="Basic and acidic residues" evidence="11">
    <location>
        <begin position="2157"/>
        <end position="2192"/>
    </location>
</feature>
<evidence type="ECO:0000259" key="13">
    <source>
        <dbReference type="PROSITE" id="PS50003"/>
    </source>
</evidence>
<dbReference type="FunFam" id="2.60.40.10:FF:000345">
    <property type="entry name" value="Muscle M-line assembly protein unc-89"/>
    <property type="match status" value="6"/>
</dbReference>
<dbReference type="FunFam" id="2.60.40.10:FF:000145">
    <property type="entry name" value="Myosin light chain kinase, smooth muscle"/>
    <property type="match status" value="1"/>
</dbReference>
<evidence type="ECO:0008006" key="19">
    <source>
        <dbReference type="Google" id="ProtNLM"/>
    </source>
</evidence>
<dbReference type="GO" id="GO:0005524">
    <property type="term" value="F:ATP binding"/>
    <property type="evidence" value="ECO:0007669"/>
    <property type="project" value="UniProtKB-KW"/>
</dbReference>
<dbReference type="CDD" id="cd00160">
    <property type="entry name" value="RhoGEF"/>
    <property type="match status" value="1"/>
</dbReference>
<dbReference type="InterPro" id="IPR001849">
    <property type="entry name" value="PH_domain"/>
</dbReference>
<dbReference type="GO" id="GO:0040017">
    <property type="term" value="P:positive regulation of locomotion"/>
    <property type="evidence" value="ECO:0007669"/>
    <property type="project" value="UniProtKB-ARBA"/>
</dbReference>
<keyword evidence="6" id="KW-0547">Nucleotide-binding</keyword>
<proteinExistence type="inferred from homology"/>
<feature type="region of interest" description="Disordered" evidence="11">
    <location>
        <begin position="1296"/>
        <end position="1358"/>
    </location>
</feature>
<dbReference type="InterPro" id="IPR001452">
    <property type="entry name" value="SH3_domain"/>
</dbReference>
<dbReference type="SMART" id="SM00408">
    <property type="entry name" value="IGc2"/>
    <property type="match status" value="16"/>
</dbReference>
<keyword evidence="3 10" id="KW-0728">SH3 domain</keyword>
<dbReference type="InterPro" id="IPR003599">
    <property type="entry name" value="Ig_sub"/>
</dbReference>
<evidence type="ECO:0000256" key="6">
    <source>
        <dbReference type="ARBA" id="ARBA00022741"/>
    </source>
</evidence>
<feature type="domain" description="Ig-like" evidence="15">
    <location>
        <begin position="3517"/>
        <end position="3607"/>
    </location>
</feature>
<dbReference type="PROSITE" id="PS50835">
    <property type="entry name" value="IG_LIKE"/>
    <property type="match status" value="16"/>
</dbReference>
<feature type="domain" description="Fibronectin type-III" evidence="16">
    <location>
        <begin position="3638"/>
        <end position="3734"/>
    </location>
</feature>
<feature type="domain" description="Ig-like" evidence="15">
    <location>
        <begin position="2248"/>
        <end position="2336"/>
    </location>
</feature>
<dbReference type="Pfam" id="PF00041">
    <property type="entry name" value="fn3"/>
    <property type="match status" value="1"/>
</dbReference>
<dbReference type="InterPro" id="IPR003598">
    <property type="entry name" value="Ig_sub2"/>
</dbReference>
<dbReference type="InterPro" id="IPR000219">
    <property type="entry name" value="DH_dom"/>
</dbReference>
<dbReference type="SUPFAM" id="SSF50729">
    <property type="entry name" value="PH domain-like"/>
    <property type="match status" value="1"/>
</dbReference>
<evidence type="ECO:0000256" key="4">
    <source>
        <dbReference type="ARBA" id="ARBA00022490"/>
    </source>
</evidence>
<dbReference type="Proteomes" id="UP001497382">
    <property type="component" value="Unassembled WGS sequence"/>
</dbReference>
<comment type="subcellular location">
    <subcellularLocation>
        <location evidence="1">Cytoplasm</location>
        <location evidence="1">Myofibril</location>
        <location evidence="1">Sarcomere</location>
        <location evidence="1">A band</location>
    </subcellularLocation>
</comment>
<dbReference type="FunFam" id="2.60.40.10:FF:000107">
    <property type="entry name" value="Myosin, light chain kinase a"/>
    <property type="match status" value="3"/>
</dbReference>
<evidence type="ECO:0000256" key="7">
    <source>
        <dbReference type="ARBA" id="ARBA00022840"/>
    </source>
</evidence>
<feature type="domain" description="Ig-like" evidence="15">
    <location>
        <begin position="2647"/>
        <end position="2732"/>
    </location>
</feature>
<dbReference type="InterPro" id="IPR055251">
    <property type="entry name" value="SOS1_NGEF_PH"/>
</dbReference>
<gene>
    <name evidence="17" type="ORF">LARSCL_LOCUS17006</name>
</gene>
<dbReference type="SMART" id="SM00409">
    <property type="entry name" value="IG"/>
    <property type="match status" value="16"/>
</dbReference>
<dbReference type="Gene3D" id="1.20.900.10">
    <property type="entry name" value="Dbl homology (DH) domain"/>
    <property type="match status" value="1"/>
</dbReference>
<evidence type="ECO:0000256" key="1">
    <source>
        <dbReference type="ARBA" id="ARBA00004161"/>
    </source>
</evidence>
<dbReference type="Gene3D" id="2.30.29.30">
    <property type="entry name" value="Pleckstrin-homology domain (PH domain)/Phosphotyrosine-binding domain (PTB)"/>
    <property type="match status" value="1"/>
</dbReference>
<evidence type="ECO:0000313" key="17">
    <source>
        <dbReference type="EMBL" id="CAL1291287.1"/>
    </source>
</evidence>
<feature type="region of interest" description="Disordered" evidence="11">
    <location>
        <begin position="614"/>
        <end position="638"/>
    </location>
</feature>
<feature type="compositionally biased region" description="Polar residues" evidence="11">
    <location>
        <begin position="1986"/>
        <end position="1996"/>
    </location>
</feature>
<keyword evidence="18" id="KW-1185">Reference proteome</keyword>
<dbReference type="InterPro" id="IPR036116">
    <property type="entry name" value="FN3_sf"/>
</dbReference>
<dbReference type="GO" id="GO:0005085">
    <property type="term" value="F:guanyl-nucleotide exchange factor activity"/>
    <property type="evidence" value="ECO:0007669"/>
    <property type="project" value="InterPro"/>
</dbReference>
<evidence type="ECO:0000256" key="3">
    <source>
        <dbReference type="ARBA" id="ARBA00022443"/>
    </source>
</evidence>
<feature type="compositionally biased region" description="Polar residues" evidence="11">
    <location>
        <begin position="670"/>
        <end position="681"/>
    </location>
</feature>
<feature type="region of interest" description="Disordered" evidence="11">
    <location>
        <begin position="4248"/>
        <end position="4279"/>
    </location>
</feature>
<dbReference type="GO" id="GO:0031672">
    <property type="term" value="C:A band"/>
    <property type="evidence" value="ECO:0007669"/>
    <property type="project" value="UniProtKB-SubCell"/>
</dbReference>
<keyword evidence="8" id="KW-1015">Disulfide bond</keyword>
<feature type="compositionally biased region" description="Polar residues" evidence="11">
    <location>
        <begin position="2015"/>
        <end position="2025"/>
    </location>
</feature>
<dbReference type="SUPFAM" id="SSF49265">
    <property type="entry name" value="Fibronectin type III"/>
    <property type="match status" value="1"/>
</dbReference>
<dbReference type="Pfam" id="PF22697">
    <property type="entry name" value="SOS1_NGEF_PH"/>
    <property type="match status" value="1"/>
</dbReference>
<keyword evidence="4" id="KW-0963">Cytoplasm</keyword>
<dbReference type="FunFam" id="2.60.40.10:FF:000425">
    <property type="entry name" value="Myosin light chain kinase"/>
    <property type="match status" value="3"/>
</dbReference>
<evidence type="ECO:0000256" key="10">
    <source>
        <dbReference type="PROSITE-ProRule" id="PRU00192"/>
    </source>
</evidence>
<dbReference type="SUPFAM" id="SSF56112">
    <property type="entry name" value="Protein kinase-like (PK-like)"/>
    <property type="match status" value="1"/>
</dbReference>
<feature type="region of interest" description="Disordered" evidence="11">
    <location>
        <begin position="1784"/>
        <end position="2247"/>
    </location>
</feature>
<feature type="compositionally biased region" description="Basic and acidic residues" evidence="11">
    <location>
        <begin position="653"/>
        <end position="668"/>
    </location>
</feature>
<dbReference type="GO" id="GO:0009653">
    <property type="term" value="P:anatomical structure morphogenesis"/>
    <property type="evidence" value="ECO:0007669"/>
    <property type="project" value="UniProtKB-ARBA"/>
</dbReference>
<feature type="domain" description="Ig-like" evidence="15">
    <location>
        <begin position="3220"/>
        <end position="3312"/>
    </location>
</feature>
<feature type="compositionally biased region" description="Basic and acidic residues" evidence="11">
    <location>
        <begin position="1852"/>
        <end position="1869"/>
    </location>
</feature>
<dbReference type="GO" id="GO:0060298">
    <property type="term" value="P:positive regulation of sarcomere organization"/>
    <property type="evidence" value="ECO:0007669"/>
    <property type="project" value="UniProtKB-ARBA"/>
</dbReference>
<feature type="region of interest" description="Disordered" evidence="11">
    <location>
        <begin position="653"/>
        <end position="684"/>
    </location>
</feature>
<feature type="domain" description="SH3" evidence="12">
    <location>
        <begin position="1362"/>
        <end position="1430"/>
    </location>
</feature>
<evidence type="ECO:0000256" key="8">
    <source>
        <dbReference type="ARBA" id="ARBA00023157"/>
    </source>
</evidence>
<dbReference type="InterPro" id="IPR003961">
    <property type="entry name" value="FN3_dom"/>
</dbReference>
<dbReference type="Gene3D" id="2.30.30.40">
    <property type="entry name" value="SH3 Domains"/>
    <property type="match status" value="1"/>
</dbReference>
<dbReference type="Pfam" id="PF07679">
    <property type="entry name" value="I-set"/>
    <property type="match status" value="16"/>
</dbReference>
<dbReference type="InterPro" id="IPR036179">
    <property type="entry name" value="Ig-like_dom_sf"/>
</dbReference>